<sequence>MKRKGHKPCALEARLNRLVAVSLAHLHQMETPALMPSNRPLPRDRARYIRRYVPEVIAQLHQLRELALALLEPPQDLLKPGEASRNTPITCASCHYQLPLGCHGLSIRCTAQLLVQEKHLPRYCADYRPQALAHQQPALTRDAQLLLPTTKHCGESTGHAAEK</sequence>
<protein>
    <submittedName>
        <fullName evidence="1">Uncharacterized protein</fullName>
    </submittedName>
</protein>
<dbReference type="KEGG" id="dsu:Dsui_2101"/>
<dbReference type="AlphaFoldDB" id="G8QJ54"/>
<evidence type="ECO:0000313" key="1">
    <source>
        <dbReference type="EMBL" id="AEV26472.1"/>
    </source>
</evidence>
<proteinExistence type="predicted"/>
<dbReference type="Proteomes" id="UP000005633">
    <property type="component" value="Chromosome"/>
</dbReference>
<accession>G8QJ54</accession>
<dbReference type="HOGENOM" id="CLU_1623791_0_0_4"/>
<organism evidence="1 2">
    <name type="scientific">Azospira oryzae (strain ATCC BAA-33 / DSM 13638 / PS)</name>
    <name type="common">Dechlorosoma suillum</name>
    <dbReference type="NCBI Taxonomy" id="640081"/>
    <lineage>
        <taxon>Bacteria</taxon>
        <taxon>Pseudomonadati</taxon>
        <taxon>Pseudomonadota</taxon>
        <taxon>Betaproteobacteria</taxon>
        <taxon>Rhodocyclales</taxon>
        <taxon>Rhodocyclaceae</taxon>
        <taxon>Azospira</taxon>
    </lineage>
</organism>
<gene>
    <name evidence="1" type="ordered locus">Dsui_2101</name>
</gene>
<dbReference type="STRING" id="640081.Dsui_2101"/>
<evidence type="ECO:0000313" key="2">
    <source>
        <dbReference type="Proteomes" id="UP000005633"/>
    </source>
</evidence>
<name>G8QJ54_AZOOP</name>
<reference evidence="1 2" key="1">
    <citation type="journal article" date="2012" name="J. Bacteriol.">
        <title>Complete genome sequence of the anaerobic perchlorate-reducing bacterium Azospira suillum strain PS.</title>
        <authorList>
            <person name="Byrne-Bailey K.G."/>
            <person name="Coates J.D."/>
        </authorList>
    </citation>
    <scope>NUCLEOTIDE SEQUENCE [LARGE SCALE GENOMIC DNA]</scope>
    <source>
        <strain evidence="2">ATCC BAA-33 / DSM 13638 / PS</strain>
    </source>
</reference>
<dbReference type="EMBL" id="CP003153">
    <property type="protein sequence ID" value="AEV26472.1"/>
    <property type="molecule type" value="Genomic_DNA"/>
</dbReference>